<dbReference type="AlphaFoldDB" id="A0AAW1C7T5"/>
<protein>
    <submittedName>
        <fullName evidence="1">Kcnc1: Potassium voltage-gated channel subfamily C member 1</fullName>
    </submittedName>
</protein>
<proteinExistence type="predicted"/>
<gene>
    <name evidence="1" type="ORF">NXF25_001232</name>
</gene>
<name>A0AAW1C7T5_CROAD</name>
<comment type="caution">
    <text evidence="1">The sequence shown here is derived from an EMBL/GenBank/DDBJ whole genome shotgun (WGS) entry which is preliminary data.</text>
</comment>
<evidence type="ECO:0000313" key="1">
    <source>
        <dbReference type="EMBL" id="KAK9410057.1"/>
    </source>
</evidence>
<reference evidence="1 2" key="1">
    <citation type="journal article" date="2024" name="Proc. Natl. Acad. Sci. U.S.A.">
        <title>The genetic regulatory architecture and epigenomic basis for age-related changes in rattlesnake venom.</title>
        <authorList>
            <person name="Hogan M.P."/>
            <person name="Holding M.L."/>
            <person name="Nystrom G.S."/>
            <person name="Colston T.J."/>
            <person name="Bartlett D.A."/>
            <person name="Mason A.J."/>
            <person name="Ellsworth S.A."/>
            <person name="Rautsaw R.M."/>
            <person name="Lawrence K.C."/>
            <person name="Strickland J.L."/>
            <person name="He B."/>
            <person name="Fraser P."/>
            <person name="Margres M.J."/>
            <person name="Gilbert D.M."/>
            <person name="Gibbs H.L."/>
            <person name="Parkinson C.L."/>
            <person name="Rokyta D.R."/>
        </authorList>
    </citation>
    <scope>NUCLEOTIDE SEQUENCE [LARGE SCALE GENOMIC DNA]</scope>
    <source>
        <strain evidence="1">DRR0105</strain>
    </source>
</reference>
<accession>A0AAW1C7T5</accession>
<organism evidence="1 2">
    <name type="scientific">Crotalus adamanteus</name>
    <name type="common">Eastern diamondback rattlesnake</name>
    <dbReference type="NCBI Taxonomy" id="8729"/>
    <lineage>
        <taxon>Eukaryota</taxon>
        <taxon>Metazoa</taxon>
        <taxon>Chordata</taxon>
        <taxon>Craniata</taxon>
        <taxon>Vertebrata</taxon>
        <taxon>Euteleostomi</taxon>
        <taxon>Lepidosauria</taxon>
        <taxon>Squamata</taxon>
        <taxon>Bifurcata</taxon>
        <taxon>Unidentata</taxon>
        <taxon>Episquamata</taxon>
        <taxon>Toxicofera</taxon>
        <taxon>Serpentes</taxon>
        <taxon>Colubroidea</taxon>
        <taxon>Viperidae</taxon>
        <taxon>Crotalinae</taxon>
        <taxon>Crotalus</taxon>
    </lineage>
</organism>
<sequence length="49" mass="5393">MFEDSKLNGEVAKAALANEECPHIDQAMSPEEEIWTLLPLINRGISLPA</sequence>
<evidence type="ECO:0000313" key="2">
    <source>
        <dbReference type="Proteomes" id="UP001474421"/>
    </source>
</evidence>
<keyword evidence="2" id="KW-1185">Reference proteome</keyword>
<dbReference type="EMBL" id="JAOTOJ010000001">
    <property type="protein sequence ID" value="KAK9410057.1"/>
    <property type="molecule type" value="Genomic_DNA"/>
</dbReference>
<dbReference type="Proteomes" id="UP001474421">
    <property type="component" value="Unassembled WGS sequence"/>
</dbReference>